<feature type="signal peptide" evidence="2">
    <location>
        <begin position="1"/>
        <end position="18"/>
    </location>
</feature>
<dbReference type="Proteomes" id="UP001215598">
    <property type="component" value="Unassembled WGS sequence"/>
</dbReference>
<keyword evidence="4" id="KW-1185">Reference proteome</keyword>
<evidence type="ECO:0000256" key="2">
    <source>
        <dbReference type="SAM" id="SignalP"/>
    </source>
</evidence>
<protein>
    <submittedName>
        <fullName evidence="3">Uncharacterized protein</fullName>
    </submittedName>
</protein>
<feature type="region of interest" description="Disordered" evidence="1">
    <location>
        <begin position="56"/>
        <end position="90"/>
    </location>
</feature>
<evidence type="ECO:0000313" key="3">
    <source>
        <dbReference type="EMBL" id="KAJ7747802.1"/>
    </source>
</evidence>
<name>A0AAD7IR38_9AGAR</name>
<evidence type="ECO:0000313" key="4">
    <source>
        <dbReference type="Proteomes" id="UP001215598"/>
    </source>
</evidence>
<sequence length="90" mass="9375">MKLSRGYTALVALATVRALPVDTLDGPGADVLPKYSPLDSAGSLLLPSERRARLPFYNGVRLPPQTDDTVTSPGVAPQSPEAGAPTNDTT</sequence>
<dbReference type="EMBL" id="JARKIB010000075">
    <property type="protein sequence ID" value="KAJ7747802.1"/>
    <property type="molecule type" value="Genomic_DNA"/>
</dbReference>
<reference evidence="3" key="1">
    <citation type="submission" date="2023-03" db="EMBL/GenBank/DDBJ databases">
        <title>Massive genome expansion in bonnet fungi (Mycena s.s.) driven by repeated elements and novel gene families across ecological guilds.</title>
        <authorList>
            <consortium name="Lawrence Berkeley National Laboratory"/>
            <person name="Harder C.B."/>
            <person name="Miyauchi S."/>
            <person name="Viragh M."/>
            <person name="Kuo A."/>
            <person name="Thoen E."/>
            <person name="Andreopoulos B."/>
            <person name="Lu D."/>
            <person name="Skrede I."/>
            <person name="Drula E."/>
            <person name="Henrissat B."/>
            <person name="Morin E."/>
            <person name="Kohler A."/>
            <person name="Barry K."/>
            <person name="LaButti K."/>
            <person name="Morin E."/>
            <person name="Salamov A."/>
            <person name="Lipzen A."/>
            <person name="Mereny Z."/>
            <person name="Hegedus B."/>
            <person name="Baldrian P."/>
            <person name="Stursova M."/>
            <person name="Weitz H."/>
            <person name="Taylor A."/>
            <person name="Grigoriev I.V."/>
            <person name="Nagy L.G."/>
            <person name="Martin F."/>
            <person name="Kauserud H."/>
        </authorList>
    </citation>
    <scope>NUCLEOTIDE SEQUENCE</scope>
    <source>
        <strain evidence="3">CBHHK182m</strain>
    </source>
</reference>
<keyword evidence="2" id="KW-0732">Signal</keyword>
<dbReference type="AlphaFoldDB" id="A0AAD7IR38"/>
<comment type="caution">
    <text evidence="3">The sequence shown here is derived from an EMBL/GenBank/DDBJ whole genome shotgun (WGS) entry which is preliminary data.</text>
</comment>
<organism evidence="3 4">
    <name type="scientific">Mycena metata</name>
    <dbReference type="NCBI Taxonomy" id="1033252"/>
    <lineage>
        <taxon>Eukaryota</taxon>
        <taxon>Fungi</taxon>
        <taxon>Dikarya</taxon>
        <taxon>Basidiomycota</taxon>
        <taxon>Agaricomycotina</taxon>
        <taxon>Agaricomycetes</taxon>
        <taxon>Agaricomycetidae</taxon>
        <taxon>Agaricales</taxon>
        <taxon>Marasmiineae</taxon>
        <taxon>Mycenaceae</taxon>
        <taxon>Mycena</taxon>
    </lineage>
</organism>
<gene>
    <name evidence="3" type="ORF">B0H16DRAFT_1888661</name>
</gene>
<accession>A0AAD7IR38</accession>
<proteinExistence type="predicted"/>
<feature type="chain" id="PRO_5041987608" evidence="2">
    <location>
        <begin position="19"/>
        <end position="90"/>
    </location>
</feature>
<evidence type="ECO:0000256" key="1">
    <source>
        <dbReference type="SAM" id="MobiDB-lite"/>
    </source>
</evidence>